<dbReference type="STRING" id="157652.A0A371GHG3"/>
<evidence type="ECO:0000259" key="1">
    <source>
        <dbReference type="Pfam" id="PF07727"/>
    </source>
</evidence>
<dbReference type="InterPro" id="IPR013103">
    <property type="entry name" value="RVT_2"/>
</dbReference>
<name>A0A371GHG3_MUCPR</name>
<evidence type="ECO:0000313" key="2">
    <source>
        <dbReference type="EMBL" id="RDX89989.1"/>
    </source>
</evidence>
<proteinExistence type="predicted"/>
<feature type="domain" description="Reverse transcriptase Ty1/copia-type" evidence="1">
    <location>
        <begin position="2"/>
        <end position="65"/>
    </location>
</feature>
<protein>
    <submittedName>
        <fullName evidence="2">Copia protein</fullName>
    </submittedName>
</protein>
<dbReference type="Pfam" id="PF07727">
    <property type="entry name" value="RVT_2"/>
    <property type="match status" value="1"/>
</dbReference>
<organism evidence="2 3">
    <name type="scientific">Mucuna pruriens</name>
    <name type="common">Velvet bean</name>
    <name type="synonym">Dolichos pruriens</name>
    <dbReference type="NCBI Taxonomy" id="157652"/>
    <lineage>
        <taxon>Eukaryota</taxon>
        <taxon>Viridiplantae</taxon>
        <taxon>Streptophyta</taxon>
        <taxon>Embryophyta</taxon>
        <taxon>Tracheophyta</taxon>
        <taxon>Spermatophyta</taxon>
        <taxon>Magnoliopsida</taxon>
        <taxon>eudicotyledons</taxon>
        <taxon>Gunneridae</taxon>
        <taxon>Pentapetalae</taxon>
        <taxon>rosids</taxon>
        <taxon>fabids</taxon>
        <taxon>Fabales</taxon>
        <taxon>Fabaceae</taxon>
        <taxon>Papilionoideae</taxon>
        <taxon>50 kb inversion clade</taxon>
        <taxon>NPAAA clade</taxon>
        <taxon>indigoferoid/millettioid clade</taxon>
        <taxon>Phaseoleae</taxon>
        <taxon>Mucuna</taxon>
    </lineage>
</organism>
<dbReference type="OrthoDB" id="411615at2759"/>
<reference evidence="2" key="1">
    <citation type="submission" date="2018-05" db="EMBL/GenBank/DDBJ databases">
        <title>Draft genome of Mucuna pruriens seed.</title>
        <authorList>
            <person name="Nnadi N.E."/>
            <person name="Vos R."/>
            <person name="Hasami M.H."/>
            <person name="Devisetty U.K."/>
            <person name="Aguiy J.C."/>
        </authorList>
    </citation>
    <scope>NUCLEOTIDE SEQUENCE [LARGE SCALE GENOMIC DNA]</scope>
    <source>
        <strain evidence="2">JCA_2017</strain>
    </source>
</reference>
<comment type="caution">
    <text evidence="2">The sequence shown here is derived from an EMBL/GenBank/DDBJ whole genome shotgun (WGS) entry which is preliminary data.</text>
</comment>
<keyword evidence="3" id="KW-1185">Reference proteome</keyword>
<sequence>MHKARLVAKGYSLQPGVDYNETFAPVAHLNTIRALIVFITQKGWSIYQLDIKSAFLNGVLEEKFIKLLENVTSKLISTSSIKDLRGARRQLKKSNSNTAQLKNKLQT</sequence>
<accession>A0A371GHG3</accession>
<gene>
    <name evidence="2" type="primary">GIP</name>
    <name evidence="2" type="ORF">CR513_28196</name>
</gene>
<dbReference type="EMBL" id="QJKJ01005520">
    <property type="protein sequence ID" value="RDX89989.1"/>
    <property type="molecule type" value="Genomic_DNA"/>
</dbReference>
<evidence type="ECO:0000313" key="3">
    <source>
        <dbReference type="Proteomes" id="UP000257109"/>
    </source>
</evidence>
<feature type="non-terminal residue" evidence="2">
    <location>
        <position position="1"/>
    </location>
</feature>
<dbReference type="AlphaFoldDB" id="A0A371GHG3"/>
<dbReference type="Proteomes" id="UP000257109">
    <property type="component" value="Unassembled WGS sequence"/>
</dbReference>